<evidence type="ECO:0000256" key="2">
    <source>
        <dbReference type="ARBA" id="ARBA00007362"/>
    </source>
</evidence>
<accession>A0A2S9I9Q9</accession>
<evidence type="ECO:0000256" key="4">
    <source>
        <dbReference type="ARBA" id="ARBA00022692"/>
    </source>
</evidence>
<feature type="domain" description="EamA" evidence="8">
    <location>
        <begin position="9"/>
        <end position="136"/>
    </location>
</feature>
<dbReference type="PANTHER" id="PTHR32322">
    <property type="entry name" value="INNER MEMBRANE TRANSPORTER"/>
    <property type="match status" value="1"/>
</dbReference>
<dbReference type="InterPro" id="IPR050638">
    <property type="entry name" value="AA-Vitamin_Transporters"/>
</dbReference>
<gene>
    <name evidence="9" type="ORF">CQW29_15280</name>
</gene>
<evidence type="ECO:0000313" key="10">
    <source>
        <dbReference type="Proteomes" id="UP000239181"/>
    </source>
</evidence>
<feature type="transmembrane region" description="Helical" evidence="7">
    <location>
        <begin position="36"/>
        <end position="56"/>
    </location>
</feature>
<feature type="domain" description="EamA" evidence="8">
    <location>
        <begin position="149"/>
        <end position="289"/>
    </location>
</feature>
<feature type="transmembrane region" description="Helical" evidence="7">
    <location>
        <begin position="68"/>
        <end position="89"/>
    </location>
</feature>
<organism evidence="9 10">
    <name type="scientific">Pantoea coffeiphila</name>
    <dbReference type="NCBI Taxonomy" id="1465635"/>
    <lineage>
        <taxon>Bacteria</taxon>
        <taxon>Pseudomonadati</taxon>
        <taxon>Pseudomonadota</taxon>
        <taxon>Gammaproteobacteria</taxon>
        <taxon>Enterobacterales</taxon>
        <taxon>Erwiniaceae</taxon>
        <taxon>Pantoea</taxon>
    </lineage>
</organism>
<keyword evidence="4 7" id="KW-0812">Transmembrane</keyword>
<dbReference type="OrthoDB" id="9810556at2"/>
<feature type="transmembrane region" description="Helical" evidence="7">
    <location>
        <begin position="215"/>
        <end position="235"/>
    </location>
</feature>
<evidence type="ECO:0000259" key="8">
    <source>
        <dbReference type="Pfam" id="PF00892"/>
    </source>
</evidence>
<evidence type="ECO:0000256" key="5">
    <source>
        <dbReference type="ARBA" id="ARBA00022989"/>
    </source>
</evidence>
<keyword evidence="5 7" id="KW-1133">Transmembrane helix</keyword>
<comment type="caution">
    <text evidence="9">The sequence shown here is derived from an EMBL/GenBank/DDBJ whole genome shotgun (WGS) entry which is preliminary data.</text>
</comment>
<dbReference type="SUPFAM" id="SSF103481">
    <property type="entry name" value="Multidrug resistance efflux transporter EmrE"/>
    <property type="match status" value="2"/>
</dbReference>
<feature type="transmembrane region" description="Helical" evidence="7">
    <location>
        <begin position="125"/>
        <end position="143"/>
    </location>
</feature>
<keyword evidence="10" id="KW-1185">Reference proteome</keyword>
<dbReference type="EMBL" id="PDET01000010">
    <property type="protein sequence ID" value="PRD14529.1"/>
    <property type="molecule type" value="Genomic_DNA"/>
</dbReference>
<comment type="subcellular location">
    <subcellularLocation>
        <location evidence="1">Cell membrane</location>
        <topology evidence="1">Multi-pass membrane protein</topology>
    </subcellularLocation>
</comment>
<dbReference type="GO" id="GO:0016020">
    <property type="term" value="C:membrane"/>
    <property type="evidence" value="ECO:0007669"/>
    <property type="project" value="UniProtKB-SubCell"/>
</dbReference>
<sequence>MRQGDMGRLLLLAAIWGASFLFMRVATPVFGSLNTAFLRVFFGCLGLIALLLILRVKLTFNGKALPAVLLGVINSAVPFVMYCLAAKWLPAGYSAILNATTPLMGVLIGGLLFSEQFTLRKLSGVVLGLAGIVLLTTTGSLALTHDVLLGIAACLVATACYAMAGFLTKKWIGDRGGLDAKLVALGSQMGATLFMLPIFITSVAVQPAVDWQHPGVWLCVLALGLVCTAWAYILFFRLIADIGPLKTLTVTFLIPPFGVLWGYLFLGETISSGFIGGGLVIIVAVWLVTGSVKPKAEIKDVSLKS</sequence>
<evidence type="ECO:0000256" key="3">
    <source>
        <dbReference type="ARBA" id="ARBA00022475"/>
    </source>
</evidence>
<keyword evidence="3" id="KW-1003">Cell membrane</keyword>
<evidence type="ECO:0000256" key="7">
    <source>
        <dbReference type="SAM" id="Phobius"/>
    </source>
</evidence>
<evidence type="ECO:0000313" key="9">
    <source>
        <dbReference type="EMBL" id="PRD14529.1"/>
    </source>
</evidence>
<dbReference type="PANTHER" id="PTHR32322:SF2">
    <property type="entry name" value="EAMA DOMAIN-CONTAINING PROTEIN"/>
    <property type="match status" value="1"/>
</dbReference>
<dbReference type="RefSeq" id="WP_105593593.1">
    <property type="nucleotide sequence ID" value="NZ_PDET01000010.1"/>
</dbReference>
<dbReference type="Gene3D" id="1.10.3730.20">
    <property type="match status" value="1"/>
</dbReference>
<feature type="transmembrane region" description="Helical" evidence="7">
    <location>
        <begin position="95"/>
        <end position="113"/>
    </location>
</feature>
<keyword evidence="6 7" id="KW-0472">Membrane</keyword>
<name>A0A2S9I9Q9_9GAMM</name>
<protein>
    <submittedName>
        <fullName evidence="9">EamA family transporter</fullName>
    </submittedName>
</protein>
<dbReference type="Pfam" id="PF00892">
    <property type="entry name" value="EamA"/>
    <property type="match status" value="2"/>
</dbReference>
<feature type="transmembrane region" description="Helical" evidence="7">
    <location>
        <begin position="149"/>
        <end position="168"/>
    </location>
</feature>
<dbReference type="AlphaFoldDB" id="A0A2S9I9Q9"/>
<evidence type="ECO:0000256" key="6">
    <source>
        <dbReference type="ARBA" id="ARBA00023136"/>
    </source>
</evidence>
<comment type="similarity">
    <text evidence="2">Belongs to the EamA transporter family.</text>
</comment>
<feature type="transmembrane region" description="Helical" evidence="7">
    <location>
        <begin position="270"/>
        <end position="289"/>
    </location>
</feature>
<feature type="transmembrane region" description="Helical" evidence="7">
    <location>
        <begin position="247"/>
        <end position="264"/>
    </location>
</feature>
<dbReference type="Proteomes" id="UP000239181">
    <property type="component" value="Unassembled WGS sequence"/>
</dbReference>
<reference evidence="9 10" key="1">
    <citation type="submission" date="2017-10" db="EMBL/GenBank/DDBJ databases">
        <title>Draft genome of two endophytic bacteria isolated from 'guarana' Paullinia cupana (Mart.) Ducke.</title>
        <authorList>
            <person name="Siqueira K.A."/>
            <person name="Liotti R.G."/>
            <person name="Mendes T.A."/>
            <person name="Soares M.A."/>
        </authorList>
    </citation>
    <scope>NUCLEOTIDE SEQUENCE [LARGE SCALE GENOMIC DNA]</scope>
    <source>
        <strain evidence="9 10">342</strain>
    </source>
</reference>
<dbReference type="InterPro" id="IPR037185">
    <property type="entry name" value="EmrE-like"/>
</dbReference>
<dbReference type="InterPro" id="IPR000620">
    <property type="entry name" value="EamA_dom"/>
</dbReference>
<proteinExistence type="inferred from homology"/>
<evidence type="ECO:0000256" key="1">
    <source>
        <dbReference type="ARBA" id="ARBA00004651"/>
    </source>
</evidence>
<feature type="transmembrane region" description="Helical" evidence="7">
    <location>
        <begin position="189"/>
        <end position="209"/>
    </location>
</feature>